<feature type="non-terminal residue" evidence="3">
    <location>
        <position position="219"/>
    </location>
</feature>
<accession>A0A815X4J6</accession>
<feature type="domain" description="EF-hand" evidence="2">
    <location>
        <begin position="16"/>
        <end position="51"/>
    </location>
</feature>
<evidence type="ECO:0000313" key="3">
    <source>
        <dbReference type="EMBL" id="CAF1553341.1"/>
    </source>
</evidence>
<gene>
    <name evidence="4" type="ORF">JXQ802_LOCUS58097</name>
    <name evidence="3" type="ORF">PYM288_LOCUS41482</name>
</gene>
<dbReference type="InterPro" id="IPR002048">
    <property type="entry name" value="EF_hand_dom"/>
</dbReference>
<evidence type="ECO:0000259" key="2">
    <source>
        <dbReference type="PROSITE" id="PS50222"/>
    </source>
</evidence>
<dbReference type="EMBL" id="CAJNOH010014233">
    <property type="protein sequence ID" value="CAF1553341.1"/>
    <property type="molecule type" value="Genomic_DNA"/>
</dbReference>
<keyword evidence="1" id="KW-0732">Signal</keyword>
<dbReference type="InterPro" id="IPR015914">
    <property type="entry name" value="PAPs_N"/>
</dbReference>
<name>A0A815X4J6_9BILA</name>
<evidence type="ECO:0000256" key="1">
    <source>
        <dbReference type="SAM" id="SignalP"/>
    </source>
</evidence>
<sequence>MLFITLVSLFGFILITKTSDLQKYVDLIDINNDGKLFSDEILLFFNKFYEEKQDQLSISSLSSIKKQKDILHNVIKRYNYNSSANYLTLLDLKQLFFDLYSLQNQIPTFLFNNLEPEQVHLSYTHDVFTEMYISFVTRKRPSSNLRPIVKYCDHECIAIGDTTTYNVDNWHYWIHFIYIKGLEPGVKYNYKLGFIDSDNVTIKHLYSNEIWTFKTMAQI</sequence>
<dbReference type="PROSITE" id="PS50222">
    <property type="entry name" value="EF_HAND_2"/>
    <property type="match status" value="1"/>
</dbReference>
<organism evidence="3 5">
    <name type="scientific">Rotaria sordida</name>
    <dbReference type="NCBI Taxonomy" id="392033"/>
    <lineage>
        <taxon>Eukaryota</taxon>
        <taxon>Metazoa</taxon>
        <taxon>Spiralia</taxon>
        <taxon>Gnathifera</taxon>
        <taxon>Rotifera</taxon>
        <taxon>Eurotatoria</taxon>
        <taxon>Bdelloidea</taxon>
        <taxon>Philodinida</taxon>
        <taxon>Philodinidae</taxon>
        <taxon>Rotaria</taxon>
    </lineage>
</organism>
<evidence type="ECO:0000313" key="4">
    <source>
        <dbReference type="EMBL" id="CAF1674195.1"/>
    </source>
</evidence>
<dbReference type="GO" id="GO:0005509">
    <property type="term" value="F:calcium ion binding"/>
    <property type="evidence" value="ECO:0007669"/>
    <property type="project" value="InterPro"/>
</dbReference>
<feature type="chain" id="PRO_5035607950" description="EF-hand domain-containing protein" evidence="1">
    <location>
        <begin position="19"/>
        <end position="219"/>
    </location>
</feature>
<dbReference type="InterPro" id="IPR008963">
    <property type="entry name" value="Purple_acid_Pase-like_N"/>
</dbReference>
<dbReference type="Proteomes" id="UP000663854">
    <property type="component" value="Unassembled WGS sequence"/>
</dbReference>
<dbReference type="EMBL" id="CAJNOL010016131">
    <property type="protein sequence ID" value="CAF1674195.1"/>
    <property type="molecule type" value="Genomic_DNA"/>
</dbReference>
<dbReference type="Pfam" id="PF16656">
    <property type="entry name" value="Pur_ac_phosph_N"/>
    <property type="match status" value="1"/>
</dbReference>
<dbReference type="GO" id="GO:0003993">
    <property type="term" value="F:acid phosphatase activity"/>
    <property type="evidence" value="ECO:0007669"/>
    <property type="project" value="InterPro"/>
</dbReference>
<evidence type="ECO:0000313" key="6">
    <source>
        <dbReference type="Proteomes" id="UP000663870"/>
    </source>
</evidence>
<feature type="signal peptide" evidence="1">
    <location>
        <begin position="1"/>
        <end position="18"/>
    </location>
</feature>
<dbReference type="Gene3D" id="2.60.40.380">
    <property type="entry name" value="Purple acid phosphatase-like, N-terminal"/>
    <property type="match status" value="1"/>
</dbReference>
<protein>
    <recommendedName>
        <fullName evidence="2">EF-hand domain-containing protein</fullName>
    </recommendedName>
</protein>
<dbReference type="AlphaFoldDB" id="A0A815X4J6"/>
<reference evidence="3" key="1">
    <citation type="submission" date="2021-02" db="EMBL/GenBank/DDBJ databases">
        <authorList>
            <person name="Nowell W R."/>
        </authorList>
    </citation>
    <scope>NUCLEOTIDE SEQUENCE</scope>
</reference>
<comment type="caution">
    <text evidence="3">The sequence shown here is derived from an EMBL/GenBank/DDBJ whole genome shotgun (WGS) entry which is preliminary data.</text>
</comment>
<keyword evidence="6" id="KW-1185">Reference proteome</keyword>
<evidence type="ECO:0000313" key="5">
    <source>
        <dbReference type="Proteomes" id="UP000663854"/>
    </source>
</evidence>
<dbReference type="SUPFAM" id="SSF49363">
    <property type="entry name" value="Purple acid phosphatase, N-terminal domain"/>
    <property type="match status" value="1"/>
</dbReference>
<dbReference type="Proteomes" id="UP000663870">
    <property type="component" value="Unassembled WGS sequence"/>
</dbReference>
<proteinExistence type="predicted"/>